<evidence type="ECO:0000313" key="8">
    <source>
        <dbReference type="Proteomes" id="UP000646745"/>
    </source>
</evidence>
<keyword evidence="8" id="KW-1185">Reference proteome</keyword>
<dbReference type="SUPFAM" id="SSF88946">
    <property type="entry name" value="Sigma2 domain of RNA polymerase sigma factors"/>
    <property type="match status" value="1"/>
</dbReference>
<evidence type="ECO:0000256" key="1">
    <source>
        <dbReference type="ARBA" id="ARBA00010641"/>
    </source>
</evidence>
<dbReference type="NCBIfam" id="TIGR02937">
    <property type="entry name" value="sigma70-ECF"/>
    <property type="match status" value="1"/>
</dbReference>
<feature type="domain" description="RNA polymerase sigma-70 region 2" evidence="5">
    <location>
        <begin position="11"/>
        <end position="75"/>
    </location>
</feature>
<reference evidence="8" key="1">
    <citation type="journal article" date="2019" name="Int. J. Syst. Evol. Microbiol.">
        <title>The Global Catalogue of Microorganisms (GCM) 10K type strain sequencing project: providing services to taxonomists for standard genome sequencing and annotation.</title>
        <authorList>
            <consortium name="The Broad Institute Genomics Platform"/>
            <consortium name="The Broad Institute Genome Sequencing Center for Infectious Disease"/>
            <person name="Wu L."/>
            <person name="Ma J."/>
        </authorList>
    </citation>
    <scope>NUCLEOTIDE SEQUENCE [LARGE SCALE GENOMIC DNA]</scope>
    <source>
        <strain evidence="8">KCTC 32998</strain>
    </source>
</reference>
<accession>A0ABQ3DWH1</accession>
<dbReference type="InterPro" id="IPR007627">
    <property type="entry name" value="RNA_pol_sigma70_r2"/>
</dbReference>
<feature type="domain" description="RNA polymerase sigma factor 70 region 4 type 2" evidence="6">
    <location>
        <begin position="107"/>
        <end position="159"/>
    </location>
</feature>
<proteinExistence type="inferred from homology"/>
<dbReference type="Proteomes" id="UP000646745">
    <property type="component" value="Unassembled WGS sequence"/>
</dbReference>
<organism evidence="7 8">
    <name type="scientific">Salinicola rhizosphaerae</name>
    <dbReference type="NCBI Taxonomy" id="1443141"/>
    <lineage>
        <taxon>Bacteria</taxon>
        <taxon>Pseudomonadati</taxon>
        <taxon>Pseudomonadota</taxon>
        <taxon>Gammaproteobacteria</taxon>
        <taxon>Oceanospirillales</taxon>
        <taxon>Halomonadaceae</taxon>
        <taxon>Salinicola</taxon>
    </lineage>
</organism>
<dbReference type="InterPro" id="IPR013249">
    <property type="entry name" value="RNA_pol_sigma70_r4_t2"/>
</dbReference>
<dbReference type="InterPro" id="IPR036388">
    <property type="entry name" value="WH-like_DNA-bd_sf"/>
</dbReference>
<evidence type="ECO:0000256" key="3">
    <source>
        <dbReference type="ARBA" id="ARBA00023082"/>
    </source>
</evidence>
<evidence type="ECO:0000256" key="2">
    <source>
        <dbReference type="ARBA" id="ARBA00023015"/>
    </source>
</evidence>
<dbReference type="InterPro" id="IPR014284">
    <property type="entry name" value="RNA_pol_sigma-70_dom"/>
</dbReference>
<dbReference type="PANTHER" id="PTHR43133:SF63">
    <property type="entry name" value="RNA POLYMERASE SIGMA FACTOR FECI-RELATED"/>
    <property type="match status" value="1"/>
</dbReference>
<gene>
    <name evidence="7" type="primary">foxI</name>
    <name evidence="7" type="ORF">GCM10009038_16870</name>
</gene>
<evidence type="ECO:0000259" key="5">
    <source>
        <dbReference type="Pfam" id="PF04542"/>
    </source>
</evidence>
<dbReference type="RefSeq" id="WP_189444208.1">
    <property type="nucleotide sequence ID" value="NZ_BMZI01000003.1"/>
</dbReference>
<keyword evidence="2" id="KW-0805">Transcription regulation</keyword>
<evidence type="ECO:0000259" key="6">
    <source>
        <dbReference type="Pfam" id="PF08281"/>
    </source>
</evidence>
<comment type="caution">
    <text evidence="7">The sequence shown here is derived from an EMBL/GenBank/DDBJ whole genome shotgun (WGS) entry which is preliminary data.</text>
</comment>
<dbReference type="InterPro" id="IPR013324">
    <property type="entry name" value="RNA_pol_sigma_r3/r4-like"/>
</dbReference>
<dbReference type="SUPFAM" id="SSF88659">
    <property type="entry name" value="Sigma3 and sigma4 domains of RNA polymerase sigma factors"/>
    <property type="match status" value="1"/>
</dbReference>
<keyword evidence="4" id="KW-0804">Transcription</keyword>
<dbReference type="EMBL" id="BMZI01000003">
    <property type="protein sequence ID" value="GHB18464.1"/>
    <property type="molecule type" value="Genomic_DNA"/>
</dbReference>
<dbReference type="Gene3D" id="1.10.10.10">
    <property type="entry name" value="Winged helix-like DNA-binding domain superfamily/Winged helix DNA-binding domain"/>
    <property type="match status" value="1"/>
</dbReference>
<dbReference type="Pfam" id="PF08281">
    <property type="entry name" value="Sigma70_r4_2"/>
    <property type="match status" value="1"/>
</dbReference>
<evidence type="ECO:0000256" key="4">
    <source>
        <dbReference type="ARBA" id="ARBA00023163"/>
    </source>
</evidence>
<sequence>MPADAVAIESLYRAHHGWLRGWLTHRLACSEKAADLAQDTFLRLLTRRCASLGEAPRALLVTIAKGLVVDHWRRSALEVAYRETLAALPEDQTPSPEVQLEALDLLERLAALLDGLEPMTREAFLLRQLGGLRYAAIATQLGVSTRSVERHVREALYHCYRLRFADA</sequence>
<comment type="similarity">
    <text evidence="1">Belongs to the sigma-70 factor family. ECF subfamily.</text>
</comment>
<name>A0ABQ3DWH1_9GAMM</name>
<evidence type="ECO:0000313" key="7">
    <source>
        <dbReference type="EMBL" id="GHB18464.1"/>
    </source>
</evidence>
<dbReference type="PANTHER" id="PTHR43133">
    <property type="entry name" value="RNA POLYMERASE ECF-TYPE SIGMA FACTO"/>
    <property type="match status" value="1"/>
</dbReference>
<dbReference type="InterPro" id="IPR013325">
    <property type="entry name" value="RNA_pol_sigma_r2"/>
</dbReference>
<dbReference type="InterPro" id="IPR039425">
    <property type="entry name" value="RNA_pol_sigma-70-like"/>
</dbReference>
<dbReference type="Pfam" id="PF04542">
    <property type="entry name" value="Sigma70_r2"/>
    <property type="match status" value="1"/>
</dbReference>
<protein>
    <submittedName>
        <fullName evidence="7">ECF sigma factor FoxI</fullName>
    </submittedName>
</protein>
<keyword evidence="3" id="KW-0731">Sigma factor</keyword>
<dbReference type="Gene3D" id="1.10.1740.10">
    <property type="match status" value="1"/>
</dbReference>